<keyword evidence="1" id="KW-0472">Membrane</keyword>
<dbReference type="AlphaFoldDB" id="A0A315ZZW7"/>
<evidence type="ECO:0000256" key="1">
    <source>
        <dbReference type="SAM" id="Phobius"/>
    </source>
</evidence>
<comment type="caution">
    <text evidence="2">The sequence shown here is derived from an EMBL/GenBank/DDBJ whole genome shotgun (WGS) entry which is preliminary data.</text>
</comment>
<feature type="transmembrane region" description="Helical" evidence="1">
    <location>
        <begin position="87"/>
        <end position="110"/>
    </location>
</feature>
<feature type="transmembrane region" description="Helical" evidence="1">
    <location>
        <begin position="49"/>
        <end position="67"/>
    </location>
</feature>
<accession>A0A315ZZW7</accession>
<proteinExistence type="predicted"/>
<dbReference type="OrthoDB" id="982648at2"/>
<name>A0A315ZZW7_SEDFL</name>
<gene>
    <name evidence="2" type="ORF">BC781_102473</name>
</gene>
<dbReference type="EMBL" id="QGDO01000002">
    <property type="protein sequence ID" value="PWJ42927.1"/>
    <property type="molecule type" value="Genomic_DNA"/>
</dbReference>
<evidence type="ECO:0000313" key="2">
    <source>
        <dbReference type="EMBL" id="PWJ42927.1"/>
    </source>
</evidence>
<reference evidence="2 3" key="1">
    <citation type="submission" date="2018-03" db="EMBL/GenBank/DDBJ databases">
        <title>Genomic Encyclopedia of Archaeal and Bacterial Type Strains, Phase II (KMG-II): from individual species to whole genera.</title>
        <authorList>
            <person name="Goeker M."/>
        </authorList>
    </citation>
    <scope>NUCLEOTIDE SEQUENCE [LARGE SCALE GENOMIC DNA]</scope>
    <source>
        <strain evidence="2 3">DSM 28229</strain>
    </source>
</reference>
<keyword evidence="1" id="KW-1133">Transmembrane helix</keyword>
<protein>
    <submittedName>
        <fullName evidence="2">Uncharacterized protein</fullName>
    </submittedName>
</protein>
<sequence length="120" mass="12693">MEEVSSIGGDVAEYGLQITYILFGLAVLGAFIIGPILNAINNPKALVKGLASAVFIGVLFAIAYSLADGSMILPKYKVYTESTSRLIGAGLITTYLMFGIAFLGIIITLLRSTFRKLGIG</sequence>
<feature type="transmembrane region" description="Helical" evidence="1">
    <location>
        <begin position="18"/>
        <end position="37"/>
    </location>
</feature>
<organism evidence="2 3">
    <name type="scientific">Sediminitomix flava</name>
    <dbReference type="NCBI Taxonomy" id="379075"/>
    <lineage>
        <taxon>Bacteria</taxon>
        <taxon>Pseudomonadati</taxon>
        <taxon>Bacteroidota</taxon>
        <taxon>Cytophagia</taxon>
        <taxon>Cytophagales</taxon>
        <taxon>Flammeovirgaceae</taxon>
        <taxon>Sediminitomix</taxon>
    </lineage>
</organism>
<dbReference type="RefSeq" id="WP_109617046.1">
    <property type="nucleotide sequence ID" value="NZ_QGDO01000002.1"/>
</dbReference>
<keyword evidence="3" id="KW-1185">Reference proteome</keyword>
<dbReference type="Proteomes" id="UP000245535">
    <property type="component" value="Unassembled WGS sequence"/>
</dbReference>
<keyword evidence="1" id="KW-0812">Transmembrane</keyword>
<evidence type="ECO:0000313" key="3">
    <source>
        <dbReference type="Proteomes" id="UP000245535"/>
    </source>
</evidence>